<organism evidence="2 3">
    <name type="scientific">Araneus ventricosus</name>
    <name type="common">Orbweaver spider</name>
    <name type="synonym">Epeira ventricosa</name>
    <dbReference type="NCBI Taxonomy" id="182803"/>
    <lineage>
        <taxon>Eukaryota</taxon>
        <taxon>Metazoa</taxon>
        <taxon>Ecdysozoa</taxon>
        <taxon>Arthropoda</taxon>
        <taxon>Chelicerata</taxon>
        <taxon>Arachnida</taxon>
        <taxon>Araneae</taxon>
        <taxon>Araneomorphae</taxon>
        <taxon>Entelegynae</taxon>
        <taxon>Araneoidea</taxon>
        <taxon>Araneidae</taxon>
        <taxon>Araneus</taxon>
    </lineage>
</organism>
<name>A0A4Y2M4C6_ARAVE</name>
<gene>
    <name evidence="2" type="ORF">AVEN_111541_1</name>
</gene>
<feature type="signal peptide" evidence="1">
    <location>
        <begin position="1"/>
        <end position="17"/>
    </location>
</feature>
<evidence type="ECO:0000313" key="3">
    <source>
        <dbReference type="Proteomes" id="UP000499080"/>
    </source>
</evidence>
<dbReference type="AlphaFoldDB" id="A0A4Y2M4C6"/>
<accession>A0A4Y2M4C6</accession>
<feature type="chain" id="PRO_5021339423" description="Secreted protein" evidence="1">
    <location>
        <begin position="18"/>
        <end position="225"/>
    </location>
</feature>
<evidence type="ECO:0000256" key="1">
    <source>
        <dbReference type="SAM" id="SignalP"/>
    </source>
</evidence>
<evidence type="ECO:0000313" key="2">
    <source>
        <dbReference type="EMBL" id="GBN20586.1"/>
    </source>
</evidence>
<keyword evidence="3" id="KW-1185">Reference proteome</keyword>
<dbReference type="EMBL" id="BGPR01006635">
    <property type="protein sequence ID" value="GBN20586.1"/>
    <property type="molecule type" value="Genomic_DNA"/>
</dbReference>
<dbReference type="Proteomes" id="UP000499080">
    <property type="component" value="Unassembled WGS sequence"/>
</dbReference>
<sequence>MWIYLLIILGFCNGALCTSALCQRKTSEACLLEEEDFEVFPGNEKELKDVCNFAKTTLQCAVDFVDKCGKSNFDLFHSNYEKVEKLMDAAADICRRESELYSRVVQLLPCTKGILRNDEELCRDRSREAIVNLERTMVNNKHAKDERDRLYKLYDCLYPVLSANCFLVQTSKKCGSQARNTALEIMGKVGLLETECLESNRDEVLQMLEIVQFLTGEEIYTKQLL</sequence>
<comment type="caution">
    <text evidence="2">The sequence shown here is derived from an EMBL/GenBank/DDBJ whole genome shotgun (WGS) entry which is preliminary data.</text>
</comment>
<proteinExistence type="predicted"/>
<reference evidence="2 3" key="1">
    <citation type="journal article" date="2019" name="Sci. Rep.">
        <title>Orb-weaving spider Araneus ventricosus genome elucidates the spidroin gene catalogue.</title>
        <authorList>
            <person name="Kono N."/>
            <person name="Nakamura H."/>
            <person name="Ohtoshi R."/>
            <person name="Moran D.A.P."/>
            <person name="Shinohara A."/>
            <person name="Yoshida Y."/>
            <person name="Fujiwara M."/>
            <person name="Mori M."/>
            <person name="Tomita M."/>
            <person name="Arakawa K."/>
        </authorList>
    </citation>
    <scope>NUCLEOTIDE SEQUENCE [LARGE SCALE GENOMIC DNA]</scope>
</reference>
<dbReference type="OrthoDB" id="6418151at2759"/>
<evidence type="ECO:0008006" key="4">
    <source>
        <dbReference type="Google" id="ProtNLM"/>
    </source>
</evidence>
<protein>
    <recommendedName>
        <fullName evidence="4">Secreted protein</fullName>
    </recommendedName>
</protein>
<keyword evidence="1" id="KW-0732">Signal</keyword>